<proteinExistence type="predicted"/>
<evidence type="ECO:0000313" key="4">
    <source>
        <dbReference type="Proteomes" id="UP000614996"/>
    </source>
</evidence>
<comment type="caution">
    <text evidence="3">The sequence shown here is derived from an EMBL/GenBank/DDBJ whole genome shotgun (WGS) entry which is preliminary data.</text>
</comment>
<organism evidence="3 4">
    <name type="scientific">Actinocatenispora comari</name>
    <dbReference type="NCBI Taxonomy" id="2807577"/>
    <lineage>
        <taxon>Bacteria</taxon>
        <taxon>Bacillati</taxon>
        <taxon>Actinomycetota</taxon>
        <taxon>Actinomycetes</taxon>
        <taxon>Micromonosporales</taxon>
        <taxon>Micromonosporaceae</taxon>
        <taxon>Actinocatenispora</taxon>
    </lineage>
</organism>
<name>A0A8J4AB19_9ACTN</name>
<reference evidence="4" key="1">
    <citation type="journal article" date="2021" name="Int. J. Syst. Evol. Microbiol.">
        <title>Actinocatenispora comari sp. nov., an endophytic actinomycete isolated from aerial parts of Comarum salesowianum.</title>
        <authorList>
            <person name="Oyunbileg N."/>
            <person name="Iizaka Y."/>
            <person name="Hamada M."/>
            <person name="Davaapurev B.O."/>
            <person name="Fukumoto A."/>
            <person name="Tsetseg B."/>
            <person name="Kato F."/>
            <person name="Tamura T."/>
            <person name="Batkhuu J."/>
            <person name="Anzai Y."/>
        </authorList>
    </citation>
    <scope>NUCLEOTIDE SEQUENCE [LARGE SCALE GENOMIC DNA]</scope>
    <source>
        <strain evidence="4">NUM-2625</strain>
    </source>
</reference>
<feature type="transmembrane region" description="Helical" evidence="2">
    <location>
        <begin position="18"/>
        <end position="39"/>
    </location>
</feature>
<evidence type="ECO:0000313" key="3">
    <source>
        <dbReference type="EMBL" id="GIL27079.1"/>
    </source>
</evidence>
<dbReference type="Proteomes" id="UP000614996">
    <property type="component" value="Unassembled WGS sequence"/>
</dbReference>
<protein>
    <submittedName>
        <fullName evidence="3">Uncharacterized protein</fullName>
    </submittedName>
</protein>
<keyword evidence="2" id="KW-0812">Transmembrane</keyword>
<evidence type="ECO:0000256" key="1">
    <source>
        <dbReference type="SAM" id="MobiDB-lite"/>
    </source>
</evidence>
<keyword evidence="4" id="KW-1185">Reference proteome</keyword>
<accession>A0A8J4AB19</accession>
<keyword evidence="2" id="KW-1133">Transmembrane helix</keyword>
<evidence type="ECO:0000256" key="2">
    <source>
        <dbReference type="SAM" id="Phobius"/>
    </source>
</evidence>
<dbReference type="EMBL" id="BOPO01000037">
    <property type="protein sequence ID" value="GIL27079.1"/>
    <property type="molecule type" value="Genomic_DNA"/>
</dbReference>
<gene>
    <name evidence="3" type="ORF">NUM_23330</name>
</gene>
<dbReference type="AlphaFoldDB" id="A0A8J4AB19"/>
<feature type="region of interest" description="Disordered" evidence="1">
    <location>
        <begin position="199"/>
        <end position="241"/>
    </location>
</feature>
<sequence>MAGFPDAPPSDRKSRKGLIAVIALGVVVLVVGAITAGYLHHRADLAADAHTTVRTPARAGGLTKVDGNATATTLAQQMSSAGVFAHSIGAAYRKPGAKTLVLVWGGELAEAQPGSVLDDSDFFDSAAFGRWGDLHRVDSPGSIGGEMECADQANGGARGGATAFCLWGNHKAAVGFVGAGSADQLAGTAAAMLTDLVHRDRPGRTPSGWAGGHPRRAGRDPMGADRTPGGTRTPIGAPMFPRPPRTGVCACGPTGWRW</sequence>
<keyword evidence="2" id="KW-0472">Membrane</keyword>